<evidence type="ECO:0000313" key="2">
    <source>
        <dbReference type="Proteomes" id="UP000050969"/>
    </source>
</evidence>
<dbReference type="AlphaFoldDB" id="A0A0R2MQY8"/>
<protein>
    <submittedName>
        <fullName evidence="1">Uncharacterized protein</fullName>
    </submittedName>
</protein>
<accession>A0A0R2MQY8</accession>
<keyword evidence="2" id="KW-1185">Reference proteome</keyword>
<dbReference type="EMBL" id="JQCE01000057">
    <property type="protein sequence ID" value="KRO16031.1"/>
    <property type="molecule type" value="Genomic_DNA"/>
</dbReference>
<dbReference type="STRING" id="1293598.IV56_GL002030"/>
<evidence type="ECO:0000313" key="1">
    <source>
        <dbReference type="EMBL" id="KRO16031.1"/>
    </source>
</evidence>
<name>A0A0R2MQY8_9LACO</name>
<sequence length="156" mass="17813">MNDMDDQILLQLASSAITQRMQDAEKVFDALGIDGVAVMSRSQALTALQRRQLRRLFTDYEWMLAQKVIDPESAIPVWNQFQEAKLVVARQWLALSNTTTKFLDDAGKTPVMHLQLRLTYAPNLADVLDFVLPQQVVQRLESKPLALLTWSKEQLE</sequence>
<proteinExistence type="predicted"/>
<reference evidence="1 2" key="1">
    <citation type="journal article" date="2015" name="Genome Announc.">
        <title>Expanding the biotechnology potential of lactobacilli through comparative genomics of 213 strains and associated genera.</title>
        <authorList>
            <person name="Sun Z."/>
            <person name="Harris H.M."/>
            <person name="McCann A."/>
            <person name="Guo C."/>
            <person name="Argimon S."/>
            <person name="Zhang W."/>
            <person name="Yang X."/>
            <person name="Jeffery I.B."/>
            <person name="Cooney J.C."/>
            <person name="Kagawa T.F."/>
            <person name="Liu W."/>
            <person name="Song Y."/>
            <person name="Salvetti E."/>
            <person name="Wrobel A."/>
            <person name="Rasinkangas P."/>
            <person name="Parkhill J."/>
            <person name="Rea M.C."/>
            <person name="O'Sullivan O."/>
            <person name="Ritari J."/>
            <person name="Douillard F.P."/>
            <person name="Paul Ross R."/>
            <person name="Yang R."/>
            <person name="Briner A.E."/>
            <person name="Felis G.E."/>
            <person name="de Vos W.M."/>
            <person name="Barrangou R."/>
            <person name="Klaenhammer T.R."/>
            <person name="Caufield P.W."/>
            <person name="Cui Y."/>
            <person name="Zhang H."/>
            <person name="O'Toole P.W."/>
        </authorList>
    </citation>
    <scope>NUCLEOTIDE SEQUENCE [LARGE SCALE GENOMIC DNA]</scope>
    <source>
        <strain evidence="1 2">DSM 24301</strain>
    </source>
</reference>
<dbReference type="PATRIC" id="fig|1293598.4.peg.2116"/>
<dbReference type="Proteomes" id="UP000050969">
    <property type="component" value="Unassembled WGS sequence"/>
</dbReference>
<comment type="caution">
    <text evidence="1">The sequence shown here is derived from an EMBL/GenBank/DDBJ whole genome shotgun (WGS) entry which is preliminary data.</text>
</comment>
<gene>
    <name evidence="1" type="ORF">IV56_GL002030</name>
</gene>
<organism evidence="1 2">
    <name type="scientific">Lacticaseibacillus saniviri JCM 17471 = DSM 24301</name>
    <dbReference type="NCBI Taxonomy" id="1293598"/>
    <lineage>
        <taxon>Bacteria</taxon>
        <taxon>Bacillati</taxon>
        <taxon>Bacillota</taxon>
        <taxon>Bacilli</taxon>
        <taxon>Lactobacillales</taxon>
        <taxon>Lactobacillaceae</taxon>
        <taxon>Lacticaseibacillus</taxon>
    </lineage>
</organism>